<evidence type="ECO:0000313" key="18">
    <source>
        <dbReference type="EnsemblPlants" id="AES92659"/>
    </source>
</evidence>
<name>G7JJA2_MEDTR</name>
<dbReference type="FunFam" id="1.10.225.10:FF:000001">
    <property type="entry name" value="Aspartic proteinase A1"/>
    <property type="match status" value="1"/>
</dbReference>
<keyword evidence="19" id="KW-1185">Reference proteome</keyword>
<gene>
    <name evidence="18" type="primary">11427124</name>
    <name evidence="16" type="ordered locus">MTR_4g132420</name>
    <name evidence="17" type="ORF">MtrunA17_Chr4g0075181</name>
</gene>
<keyword evidence="6 12" id="KW-0064">Aspartyl protease</keyword>
<dbReference type="CDD" id="cd06098">
    <property type="entry name" value="phytepsin"/>
    <property type="match status" value="1"/>
</dbReference>
<reference evidence="17" key="5">
    <citation type="journal article" date="2018" name="Nat. Plants">
        <title>Whole-genome landscape of Medicago truncatula symbiotic genes.</title>
        <authorList>
            <person name="Pecrix Y."/>
            <person name="Gamas P."/>
            <person name="Carrere S."/>
        </authorList>
    </citation>
    <scope>NUCLEOTIDE SEQUENCE</scope>
    <source>
        <tissue evidence="17">Leaves</tissue>
    </source>
</reference>
<feature type="chain" id="PRO_5014572942" evidence="13">
    <location>
        <begin position="22"/>
        <end position="519"/>
    </location>
</feature>
<evidence type="ECO:0000256" key="1">
    <source>
        <dbReference type="ARBA" id="ARBA00004116"/>
    </source>
</evidence>
<dbReference type="InterPro" id="IPR033869">
    <property type="entry name" value="Phytepsin"/>
</dbReference>
<dbReference type="SUPFAM" id="SSF47862">
    <property type="entry name" value="Saposin"/>
    <property type="match status" value="1"/>
</dbReference>
<dbReference type="InterPro" id="IPR008138">
    <property type="entry name" value="SapB_2"/>
</dbReference>
<dbReference type="SMART" id="SM00741">
    <property type="entry name" value="SapB"/>
    <property type="match status" value="2"/>
</dbReference>
<dbReference type="InterPro" id="IPR001461">
    <property type="entry name" value="Aspartic_peptidase_A1"/>
</dbReference>
<dbReference type="SUPFAM" id="SSF50630">
    <property type="entry name" value="Acid proteases"/>
    <property type="match status" value="1"/>
</dbReference>
<evidence type="ECO:0000313" key="19">
    <source>
        <dbReference type="Proteomes" id="UP000002051"/>
    </source>
</evidence>
<dbReference type="InterPro" id="IPR007856">
    <property type="entry name" value="SapB_1"/>
</dbReference>
<keyword evidence="3" id="KW-0926">Vacuole</keyword>
<dbReference type="InterPro" id="IPR008139">
    <property type="entry name" value="SaposinB_dom"/>
</dbReference>
<keyword evidence="10" id="KW-0325">Glycoprotein</keyword>
<feature type="signal peptide" evidence="13">
    <location>
        <begin position="1"/>
        <end position="21"/>
    </location>
</feature>
<evidence type="ECO:0000256" key="10">
    <source>
        <dbReference type="ARBA" id="ARBA00023180"/>
    </source>
</evidence>
<comment type="similarity">
    <text evidence="2 12">Belongs to the peptidase A1 family.</text>
</comment>
<evidence type="ECO:0000256" key="12">
    <source>
        <dbReference type="RuleBase" id="RU000454"/>
    </source>
</evidence>
<dbReference type="PROSITE" id="PS00141">
    <property type="entry name" value="ASP_PROTEASE"/>
    <property type="match status" value="2"/>
</dbReference>
<dbReference type="Gene3D" id="1.10.225.10">
    <property type="entry name" value="Saposin-like"/>
    <property type="match status" value="1"/>
</dbReference>
<evidence type="ECO:0000256" key="9">
    <source>
        <dbReference type="ARBA" id="ARBA00023157"/>
    </source>
</evidence>
<evidence type="ECO:0000256" key="3">
    <source>
        <dbReference type="ARBA" id="ARBA00022554"/>
    </source>
</evidence>
<evidence type="ECO:0000256" key="4">
    <source>
        <dbReference type="ARBA" id="ARBA00022670"/>
    </source>
</evidence>
<keyword evidence="7 12" id="KW-0378">Hydrolase</keyword>
<reference evidence="16 19" key="1">
    <citation type="journal article" date="2011" name="Nature">
        <title>The Medicago genome provides insight into the evolution of rhizobial symbioses.</title>
        <authorList>
            <person name="Young N.D."/>
            <person name="Debelle F."/>
            <person name="Oldroyd G.E."/>
            <person name="Geurts R."/>
            <person name="Cannon S.B."/>
            <person name="Udvardi M.K."/>
            <person name="Benedito V.A."/>
            <person name="Mayer K.F."/>
            <person name="Gouzy J."/>
            <person name="Schoof H."/>
            <person name="Van de Peer Y."/>
            <person name="Proost S."/>
            <person name="Cook D.R."/>
            <person name="Meyers B.C."/>
            <person name="Spannagl M."/>
            <person name="Cheung F."/>
            <person name="De Mita S."/>
            <person name="Krishnakumar V."/>
            <person name="Gundlach H."/>
            <person name="Zhou S."/>
            <person name="Mudge J."/>
            <person name="Bharti A.K."/>
            <person name="Murray J.D."/>
            <person name="Naoumkina M.A."/>
            <person name="Rosen B."/>
            <person name="Silverstein K.A."/>
            <person name="Tang H."/>
            <person name="Rombauts S."/>
            <person name="Zhao P.X."/>
            <person name="Zhou P."/>
            <person name="Barbe V."/>
            <person name="Bardou P."/>
            <person name="Bechner M."/>
            <person name="Bellec A."/>
            <person name="Berger A."/>
            <person name="Berges H."/>
            <person name="Bidwell S."/>
            <person name="Bisseling T."/>
            <person name="Choisne N."/>
            <person name="Couloux A."/>
            <person name="Denny R."/>
            <person name="Deshpande S."/>
            <person name="Dai X."/>
            <person name="Doyle J.J."/>
            <person name="Dudez A.M."/>
            <person name="Farmer A.D."/>
            <person name="Fouteau S."/>
            <person name="Franken C."/>
            <person name="Gibelin C."/>
            <person name="Gish J."/>
            <person name="Goldstein S."/>
            <person name="Gonzalez A.J."/>
            <person name="Green P.J."/>
            <person name="Hallab A."/>
            <person name="Hartog M."/>
            <person name="Hua A."/>
            <person name="Humphray S.J."/>
            <person name="Jeong D.H."/>
            <person name="Jing Y."/>
            <person name="Jocker A."/>
            <person name="Kenton S.M."/>
            <person name="Kim D.J."/>
            <person name="Klee K."/>
            <person name="Lai H."/>
            <person name="Lang C."/>
            <person name="Lin S."/>
            <person name="Macmil S.L."/>
            <person name="Magdelenat G."/>
            <person name="Matthews L."/>
            <person name="McCorrison J."/>
            <person name="Monaghan E.L."/>
            <person name="Mun J.H."/>
            <person name="Najar F.Z."/>
            <person name="Nicholson C."/>
            <person name="Noirot C."/>
            <person name="O'Bleness M."/>
            <person name="Paule C.R."/>
            <person name="Poulain J."/>
            <person name="Prion F."/>
            <person name="Qin B."/>
            <person name="Qu C."/>
            <person name="Retzel E.F."/>
            <person name="Riddle C."/>
            <person name="Sallet E."/>
            <person name="Samain S."/>
            <person name="Samson N."/>
            <person name="Sanders I."/>
            <person name="Saurat O."/>
            <person name="Scarpelli C."/>
            <person name="Schiex T."/>
            <person name="Segurens B."/>
            <person name="Severin A.J."/>
            <person name="Sherrier D.J."/>
            <person name="Shi R."/>
            <person name="Sims S."/>
            <person name="Singer S.R."/>
            <person name="Sinharoy S."/>
            <person name="Sterck L."/>
            <person name="Viollet A."/>
            <person name="Wang B.B."/>
            <person name="Wang K."/>
            <person name="Wang M."/>
            <person name="Wang X."/>
            <person name="Warfsmann J."/>
            <person name="Weissenbach J."/>
            <person name="White D.D."/>
            <person name="White J.D."/>
            <person name="Wiley G.B."/>
            <person name="Wincker P."/>
            <person name="Xing Y."/>
            <person name="Yang L."/>
            <person name="Yao Z."/>
            <person name="Ying F."/>
            <person name="Zhai J."/>
            <person name="Zhou L."/>
            <person name="Zuber A."/>
            <person name="Denarie J."/>
            <person name="Dixon R.A."/>
            <person name="May G.D."/>
            <person name="Schwartz D.C."/>
            <person name="Rogers J."/>
            <person name="Quetier F."/>
            <person name="Town C.D."/>
            <person name="Roe B.A."/>
        </authorList>
    </citation>
    <scope>NUCLEOTIDE SEQUENCE [LARGE SCALE GENOMIC DNA]</scope>
    <source>
        <strain evidence="16">A17</strain>
        <strain evidence="18 19">cv. Jemalong A17</strain>
    </source>
</reference>
<dbReference type="OrthoDB" id="771136at2759"/>
<dbReference type="PANTHER" id="PTHR47966">
    <property type="entry name" value="BETA-SITE APP-CLEAVING ENZYME, ISOFORM A-RELATED"/>
    <property type="match status" value="1"/>
</dbReference>
<dbReference type="InterPro" id="IPR021109">
    <property type="entry name" value="Peptidase_aspartic_dom_sf"/>
</dbReference>
<evidence type="ECO:0000256" key="11">
    <source>
        <dbReference type="PIRSR" id="PIRSR601461-2"/>
    </source>
</evidence>
<evidence type="ECO:0000256" key="2">
    <source>
        <dbReference type="ARBA" id="ARBA00007447"/>
    </source>
</evidence>
<feature type="disulfide bond" evidence="11">
    <location>
        <begin position="127"/>
        <end position="133"/>
    </location>
</feature>
<dbReference type="GO" id="GO:0006508">
    <property type="term" value="P:proteolysis"/>
    <property type="evidence" value="ECO:0000318"/>
    <property type="project" value="GO_Central"/>
</dbReference>
<dbReference type="InterPro" id="IPR011001">
    <property type="entry name" value="Saposin-like"/>
</dbReference>
<organism evidence="16 19">
    <name type="scientific">Medicago truncatula</name>
    <name type="common">Barrel medic</name>
    <name type="synonym">Medicago tribuloides</name>
    <dbReference type="NCBI Taxonomy" id="3880"/>
    <lineage>
        <taxon>Eukaryota</taxon>
        <taxon>Viridiplantae</taxon>
        <taxon>Streptophyta</taxon>
        <taxon>Embryophyta</taxon>
        <taxon>Tracheophyta</taxon>
        <taxon>Spermatophyta</taxon>
        <taxon>Magnoliopsida</taxon>
        <taxon>eudicotyledons</taxon>
        <taxon>Gunneridae</taxon>
        <taxon>Pentapetalae</taxon>
        <taxon>rosids</taxon>
        <taxon>fabids</taxon>
        <taxon>Fabales</taxon>
        <taxon>Fabaceae</taxon>
        <taxon>Papilionoideae</taxon>
        <taxon>50 kb inversion clade</taxon>
        <taxon>NPAAA clade</taxon>
        <taxon>Hologalegina</taxon>
        <taxon>IRL clade</taxon>
        <taxon>Trifolieae</taxon>
        <taxon>Medicago</taxon>
    </lineage>
</organism>
<evidence type="ECO:0000313" key="17">
    <source>
        <dbReference type="EMBL" id="RHN64997.1"/>
    </source>
</evidence>
<evidence type="ECO:0000259" key="14">
    <source>
        <dbReference type="PROSITE" id="PS50015"/>
    </source>
</evidence>
<evidence type="ECO:0000256" key="5">
    <source>
        <dbReference type="ARBA" id="ARBA00022729"/>
    </source>
</evidence>
<dbReference type="PROSITE" id="PS51767">
    <property type="entry name" value="PEPTIDASE_A1"/>
    <property type="match status" value="1"/>
</dbReference>
<dbReference type="GO" id="GO:0006629">
    <property type="term" value="P:lipid metabolic process"/>
    <property type="evidence" value="ECO:0007669"/>
    <property type="project" value="InterPro"/>
</dbReference>
<evidence type="ECO:0000313" key="16">
    <source>
        <dbReference type="EMBL" id="AES92659.1"/>
    </source>
</evidence>
<evidence type="ECO:0000259" key="15">
    <source>
        <dbReference type="PROSITE" id="PS51767"/>
    </source>
</evidence>
<dbReference type="Proteomes" id="UP000265566">
    <property type="component" value="Chromosome 4"/>
</dbReference>
<dbReference type="EnsemblPlants" id="AES92659">
    <property type="protein sequence ID" value="AES92659"/>
    <property type="gene ID" value="MTR_4g132420"/>
</dbReference>
<dbReference type="Pfam" id="PF00026">
    <property type="entry name" value="Asp"/>
    <property type="match status" value="1"/>
</dbReference>
<dbReference type="Proteomes" id="UP000002051">
    <property type="component" value="Chromosome 4"/>
</dbReference>
<dbReference type="EMBL" id="CM001220">
    <property type="protein sequence ID" value="AES92659.1"/>
    <property type="molecule type" value="Genomic_DNA"/>
</dbReference>
<dbReference type="EC" id="3.4.23.40" evidence="17"/>
<reference evidence="16 19" key="2">
    <citation type="journal article" date="2014" name="BMC Genomics">
        <title>An improved genome release (version Mt4.0) for the model legume Medicago truncatula.</title>
        <authorList>
            <person name="Tang H."/>
            <person name="Krishnakumar V."/>
            <person name="Bidwell S."/>
            <person name="Rosen B."/>
            <person name="Chan A."/>
            <person name="Zhou S."/>
            <person name="Gentzbittel L."/>
            <person name="Childs K.L."/>
            <person name="Yandell M."/>
            <person name="Gundlach H."/>
            <person name="Mayer K.F."/>
            <person name="Schwartz D.C."/>
            <person name="Town C.D."/>
        </authorList>
    </citation>
    <scope>GENOME REANNOTATION</scope>
    <source>
        <strain evidence="18 19">cv. Jemalong A17</strain>
    </source>
</reference>
<dbReference type="InterPro" id="IPR001969">
    <property type="entry name" value="Aspartic_peptidase_AS"/>
</dbReference>
<protein>
    <submittedName>
        <fullName evidence="16">Fungal proteinase A, aspartic proteinase superfamily protein</fullName>
    </submittedName>
    <submittedName>
        <fullName evidence="17">Putative phytepsin</fullName>
        <ecNumber evidence="17">3.4.23.40</ecNumber>
    </submittedName>
</protein>
<dbReference type="eggNOG" id="KOG1339">
    <property type="taxonomic scope" value="Eukaryota"/>
</dbReference>
<dbReference type="EMBL" id="PSQE01000004">
    <property type="protein sequence ID" value="RHN64997.1"/>
    <property type="molecule type" value="Genomic_DNA"/>
</dbReference>
<dbReference type="PROSITE" id="PS50015">
    <property type="entry name" value="SAP_B"/>
    <property type="match status" value="2"/>
</dbReference>
<dbReference type="Pfam" id="PF05184">
    <property type="entry name" value="SapB_1"/>
    <property type="match status" value="1"/>
</dbReference>
<dbReference type="PRINTS" id="PR00792">
    <property type="entry name" value="PEPSIN"/>
</dbReference>
<evidence type="ECO:0000256" key="13">
    <source>
        <dbReference type="SAM" id="SignalP"/>
    </source>
</evidence>
<feature type="domain" description="Saposin B-type" evidence="14">
    <location>
        <begin position="326"/>
        <end position="366"/>
    </location>
</feature>
<dbReference type="InterPro" id="IPR033121">
    <property type="entry name" value="PEPTIDASE_A1"/>
</dbReference>
<proteinExistence type="inferred from homology"/>
<dbReference type="KEGG" id="mtr:11427124"/>
<reference evidence="18" key="3">
    <citation type="submission" date="2015-04" db="UniProtKB">
        <authorList>
            <consortium name="EnsemblPlants"/>
        </authorList>
    </citation>
    <scope>IDENTIFICATION</scope>
    <source>
        <strain evidence="18">cv. Jemalong A17</strain>
    </source>
</reference>
<reference evidence="20" key="4">
    <citation type="journal article" date="2018" name="Nat. Plants">
        <title>Whole-genome landscape of Medicago truncatula symbiotic genes.</title>
        <authorList>
            <person name="Pecrix Y."/>
            <person name="Staton S.E."/>
            <person name="Sallet E."/>
            <person name="Lelandais-Briere C."/>
            <person name="Moreau S."/>
            <person name="Carrere S."/>
            <person name="Blein T."/>
            <person name="Jardinaud M.F."/>
            <person name="Latrasse D."/>
            <person name="Zouine M."/>
            <person name="Zahm M."/>
            <person name="Kreplak J."/>
            <person name="Mayjonade B."/>
            <person name="Satge C."/>
            <person name="Perez M."/>
            <person name="Cauet S."/>
            <person name="Marande W."/>
            <person name="Chantry-Darmon C."/>
            <person name="Lopez-Roques C."/>
            <person name="Bouchez O."/>
            <person name="Berard A."/>
            <person name="Debelle F."/>
            <person name="Munos S."/>
            <person name="Bendahmane A."/>
            <person name="Berges H."/>
            <person name="Niebel A."/>
            <person name="Buitink J."/>
            <person name="Frugier F."/>
            <person name="Benhamed M."/>
            <person name="Crespi M."/>
            <person name="Gouzy J."/>
            <person name="Gamas P."/>
        </authorList>
    </citation>
    <scope>NUCLEOTIDE SEQUENCE [LARGE SCALE GENOMIC DNA]</scope>
    <source>
        <strain evidence="20">cv. Jemalong A17</strain>
    </source>
</reference>
<dbReference type="HOGENOM" id="CLU_013253_3_1_1"/>
<evidence type="ECO:0000313" key="20">
    <source>
        <dbReference type="Proteomes" id="UP000265566"/>
    </source>
</evidence>
<dbReference type="PaxDb" id="3880-AES92659"/>
<dbReference type="Gene3D" id="2.40.70.10">
    <property type="entry name" value="Acid Proteases"/>
    <property type="match status" value="2"/>
</dbReference>
<evidence type="ECO:0000256" key="8">
    <source>
        <dbReference type="ARBA" id="ARBA00023145"/>
    </source>
</evidence>
<dbReference type="GO" id="GO:0005773">
    <property type="term" value="C:vacuole"/>
    <property type="evidence" value="ECO:0007669"/>
    <property type="project" value="UniProtKB-SubCell"/>
</dbReference>
<feature type="domain" description="Peptidase A1" evidence="15">
    <location>
        <begin position="96"/>
        <end position="516"/>
    </location>
</feature>
<keyword evidence="9 11" id="KW-1015">Disulfide bond</keyword>
<dbReference type="Pfam" id="PF03489">
    <property type="entry name" value="SapB_2"/>
    <property type="match status" value="1"/>
</dbReference>
<sequence>MGNKLHVIVLCLLVSTLLISAVSIAASSSDGLRRIALKKIQLDRNNKLAAAAAAAAGGRRTKDTDSLQSSIRKYNLANNYQETDIVALKNYLDAQYYGEISIGTSPQKFTVIFDTGSSNLWVPSSKCTFSVACYFHAKYKSTKSTTYRKNGTAAAIQYGTGAISGFFSYDSVKVGDIVVKNQEFIEATKEPGVTFLVAKFDGILGLGFQEISVGNAVPVWYNMVEQGLIQEPVFSFWLNRKPEEEEGGEIVFGGVDPAHYKGNHTYVPVKRKGYWQFDMGDVTIDGKSTGYCVDGCSAIADSGTSLLAGPTTVITMINHAIGASGVVSKECKTIVAEYGQTILNLLLAEAQPKKICSEIGLCTFDGTHGVDLAIESVVDGNERKSSSGLHGASCSACEMAVVWMQNQLRQNKTQDQILTYINNLCDKMPSPMGESSVDCENISSLPVISFTIGGRTFDLAPEEYIKVGEGPAAQCISGFVAIDVPPPRGPIWILGDIFMGRYHTVFDFGKSRVGFAEAA</sequence>
<dbReference type="Gramene" id="rna27886">
    <property type="protein sequence ID" value="RHN64997.1"/>
    <property type="gene ID" value="gene27886"/>
</dbReference>
<keyword evidence="5 13" id="KW-0732">Signal</keyword>
<evidence type="ECO:0000256" key="6">
    <source>
        <dbReference type="ARBA" id="ARBA00022750"/>
    </source>
</evidence>
<dbReference type="FunFam" id="2.40.70.10:FF:000115">
    <property type="entry name" value="Lysosomal aspartic protease"/>
    <property type="match status" value="1"/>
</dbReference>
<feature type="domain" description="Saposin B-type" evidence="14">
    <location>
        <begin position="390"/>
        <end position="431"/>
    </location>
</feature>
<accession>G7JJA2</accession>
<keyword evidence="8" id="KW-0865">Zymogen</keyword>
<dbReference type="PANTHER" id="PTHR47966:SF76">
    <property type="entry name" value="ASPARTIC PROTEINASE A1"/>
    <property type="match status" value="1"/>
</dbReference>
<dbReference type="AlphaFoldDB" id="G7JJA2"/>
<evidence type="ECO:0000256" key="7">
    <source>
        <dbReference type="ARBA" id="ARBA00022801"/>
    </source>
</evidence>
<dbReference type="OMA" id="QRLHNYM"/>
<dbReference type="GO" id="GO:0004190">
    <property type="term" value="F:aspartic-type endopeptidase activity"/>
    <property type="evidence" value="ECO:0000318"/>
    <property type="project" value="GO_Central"/>
</dbReference>
<comment type="subcellular location">
    <subcellularLocation>
        <location evidence="1">Vacuole</location>
    </subcellularLocation>
</comment>
<dbReference type="STRING" id="3880.G7JJA2"/>
<keyword evidence="4 12" id="KW-0645">Protease</keyword>
<dbReference type="MEROPS" id="A01.A02"/>